<dbReference type="GO" id="GO:0015074">
    <property type="term" value="P:DNA integration"/>
    <property type="evidence" value="ECO:0007669"/>
    <property type="project" value="InterPro"/>
</dbReference>
<feature type="region of interest" description="Disordered" evidence="3">
    <location>
        <begin position="335"/>
        <end position="367"/>
    </location>
</feature>
<feature type="compositionally biased region" description="Polar residues" evidence="3">
    <location>
        <begin position="48"/>
        <end position="69"/>
    </location>
</feature>
<dbReference type="InterPro" id="IPR010998">
    <property type="entry name" value="Integrase_recombinase_N"/>
</dbReference>
<dbReference type="GO" id="GO:0003677">
    <property type="term" value="F:DNA binding"/>
    <property type="evidence" value="ECO:0007669"/>
    <property type="project" value="UniProtKB-KW"/>
</dbReference>
<dbReference type="AlphaFoldDB" id="A0A6I8RVG0"/>
<dbReference type="Gene3D" id="1.10.443.10">
    <property type="entry name" value="Intergrase catalytic core"/>
    <property type="match status" value="1"/>
</dbReference>
<keyword evidence="1" id="KW-0238">DNA-binding</keyword>
<feature type="region of interest" description="Disordered" evidence="3">
    <location>
        <begin position="48"/>
        <end position="84"/>
    </location>
</feature>
<evidence type="ECO:0000313" key="4">
    <source>
        <dbReference type="Ensembl" id="ENSXETP00000089103"/>
    </source>
</evidence>
<dbReference type="Bgee" id="ENSXETG00000034544">
    <property type="expression patterns" value="Expressed in neurula embryo and 1 other cell type or tissue"/>
</dbReference>
<keyword evidence="2" id="KW-0233">DNA recombination</keyword>
<evidence type="ECO:0000256" key="2">
    <source>
        <dbReference type="ARBA" id="ARBA00023172"/>
    </source>
</evidence>
<feature type="region of interest" description="Disordered" evidence="3">
    <location>
        <begin position="462"/>
        <end position="483"/>
    </location>
</feature>
<evidence type="ECO:0000256" key="1">
    <source>
        <dbReference type="ARBA" id="ARBA00023125"/>
    </source>
</evidence>
<dbReference type="Ensembl" id="ENSXETT00000097571">
    <property type="protein sequence ID" value="ENSXETP00000089103"/>
    <property type="gene ID" value="ENSXETG00000034544"/>
</dbReference>
<reference evidence="4" key="2">
    <citation type="submission" date="2020-05" db="UniProtKB">
        <authorList>
            <consortium name="Ensembl"/>
        </authorList>
    </citation>
    <scope>IDENTIFICATION</scope>
</reference>
<feature type="region of interest" description="Disordered" evidence="3">
    <location>
        <begin position="256"/>
        <end position="276"/>
    </location>
</feature>
<dbReference type="InterPro" id="IPR013762">
    <property type="entry name" value="Integrase-like_cat_sf"/>
</dbReference>
<feature type="region of interest" description="Disordered" evidence="3">
    <location>
        <begin position="136"/>
        <end position="193"/>
    </location>
</feature>
<evidence type="ECO:0000256" key="3">
    <source>
        <dbReference type="SAM" id="MobiDB-lite"/>
    </source>
</evidence>
<sequence>MLHDDSGPTGRILTRPHQERFTKVPEVHGPGKALSVQGPPLRTLYSTQSLHKSAQPSCSTPQTDGNSAHSLLGRHPNSLPLLPTSLERHTDLHNDLVTARLGGELQEEPPVANSAHPIPRNVVRLHISNHIATNREGSKTNICSSGHERPEINNGRGVPQTIRLHGGRLGSTTIRPFPHERPTKPFPKTLEQGSLKPITRHPYNQTSTSIPRVVDLPTQSSQGQEMDLTTMDSHHYGCKPLRLGGNFPPTHMSRDMDGRGGETANQRPGNQGHTKRHLSLVTTLHRPAPARTVGQCHCGCLHQQAGRHPQQPSHARGIHDTQLGRITRPGTVSRLHTRRPELGGGLPQSTTDRSRGVGTPPGHFRPNRGQMGMPGHRHASIQAQLQSSYVLRQVTGPGGVIRGCLSHTVDFQQSLCVSSARSLTSNNTQDSTGTHSDNSNCPRLAQADLVCGPCDNVDSSTIATTSQTGFTDPRSNQTRESSNATFDGLAIETDLWRAKGFSNSAIDILLKARKPTTTKVYYRTWKAFMDHSASTHMPWQQASTQTIIEFLAKGFHLGLSLATLKSQISALSLLLQHQWARESDVAQFLQGVGRTRPPYRDPTPPWDLNLVLTALQGPPFEPLGVCDLKFLTWKVTFLIAIASAKRVSDIAALSHIEPWLVIHQDRAVFRTVPSFTPKVVSPFHINEEINLPSLCPRPTNAKEKALHKLDVVRAIRFYLDRSKSYRKADAFLVTYGANKGSAASKRTIARWLVNTINYAYDLKKQPKPFRVKAHSTRAVSTSWALYNSATAEQICKAATWASLSTFAKFYRLQVFHSAPAAFGRKVLQAAVQH</sequence>
<feature type="compositionally biased region" description="Polar residues" evidence="3">
    <location>
        <begin position="263"/>
        <end position="272"/>
    </location>
</feature>
<protein>
    <recommendedName>
        <fullName evidence="5">Tyr recombinase domain-containing protein</fullName>
    </recommendedName>
</protein>
<accession>A0A6I8RVG0</accession>
<dbReference type="PANTHER" id="PTHR33066">
    <property type="entry name" value="INTEGRASE_SAM-LIKE_N DOMAIN-CONTAINING PROTEIN"/>
    <property type="match status" value="1"/>
</dbReference>
<organism evidence="4">
    <name type="scientific">Xenopus tropicalis</name>
    <name type="common">Western clawed frog</name>
    <name type="synonym">Silurana tropicalis</name>
    <dbReference type="NCBI Taxonomy" id="8364"/>
    <lineage>
        <taxon>Eukaryota</taxon>
        <taxon>Metazoa</taxon>
        <taxon>Chordata</taxon>
        <taxon>Craniata</taxon>
        <taxon>Vertebrata</taxon>
        <taxon>Euteleostomi</taxon>
        <taxon>Amphibia</taxon>
        <taxon>Batrachia</taxon>
        <taxon>Anura</taxon>
        <taxon>Pipoidea</taxon>
        <taxon>Pipidae</taxon>
        <taxon>Xenopodinae</taxon>
        <taxon>Xenopus</taxon>
        <taxon>Silurana</taxon>
    </lineage>
</organism>
<dbReference type="InParanoid" id="A0A6I8RVG0"/>
<dbReference type="SUPFAM" id="SSF56349">
    <property type="entry name" value="DNA breaking-rejoining enzymes"/>
    <property type="match status" value="1"/>
</dbReference>
<name>A0A6I8RVG0_XENTR</name>
<reference evidence="4" key="1">
    <citation type="journal article" date="2010" name="Science">
        <title>The genome of the Western clawed frog Xenopus tropicalis.</title>
        <authorList>
            <person name="Hellsten U."/>
            <person name="Harland R.M."/>
            <person name="Gilchrist M.J."/>
            <person name="Hendrix D."/>
            <person name="Jurka J."/>
            <person name="Kapitonov V."/>
            <person name="Ovcharenko I."/>
            <person name="Putnam N.H."/>
            <person name="Shu S."/>
            <person name="Taher L."/>
            <person name="Blitz I.L."/>
            <person name="Blumberg B."/>
            <person name="Dichmann D.S."/>
            <person name="Dubchak I."/>
            <person name="Amaya E."/>
            <person name="Detter J.C."/>
            <person name="Fletcher R."/>
            <person name="Gerhard D.S."/>
            <person name="Goodstein D."/>
            <person name="Graves T."/>
            <person name="Grigoriev I.V."/>
            <person name="Grimwood J."/>
            <person name="Kawashima T."/>
            <person name="Lindquist E."/>
            <person name="Lucas S.M."/>
            <person name="Mead P.E."/>
            <person name="Mitros T."/>
            <person name="Ogino H."/>
            <person name="Ohta Y."/>
            <person name="Poliakov A.V."/>
            <person name="Pollet N."/>
            <person name="Robert J."/>
            <person name="Salamov A."/>
            <person name="Sater A.K."/>
            <person name="Schmutz J."/>
            <person name="Terry A."/>
            <person name="Vize P.D."/>
            <person name="Warren W.C."/>
            <person name="Wells D."/>
            <person name="Wills A."/>
            <person name="Wilson R.K."/>
            <person name="Zimmerman L.B."/>
            <person name="Zorn A.M."/>
            <person name="Grainger R."/>
            <person name="Grammer T."/>
            <person name="Khokha M.K."/>
            <person name="Richardson P.M."/>
            <person name="Rokhsar D.S."/>
        </authorList>
    </citation>
    <scope>NUCLEOTIDE SEQUENCE [LARGE SCALE GENOMIC DNA]</scope>
    <source>
        <strain evidence="4">Nigerian</strain>
    </source>
</reference>
<dbReference type="PANTHER" id="PTHR33066:SF2">
    <property type="entry name" value="FILAGGRIN-2-LIKE"/>
    <property type="match status" value="1"/>
</dbReference>
<dbReference type="Gene3D" id="1.10.150.130">
    <property type="match status" value="1"/>
</dbReference>
<proteinExistence type="predicted"/>
<evidence type="ECO:0008006" key="5">
    <source>
        <dbReference type="Google" id="ProtNLM"/>
    </source>
</evidence>
<dbReference type="GO" id="GO:0006310">
    <property type="term" value="P:DNA recombination"/>
    <property type="evidence" value="ECO:0007669"/>
    <property type="project" value="UniProtKB-KW"/>
</dbReference>
<dbReference type="InterPro" id="IPR011010">
    <property type="entry name" value="DNA_brk_join_enz"/>
</dbReference>
<dbReference type="GeneTree" id="ENSGT01140000282996"/>